<organism evidence="2 3">
    <name type="scientific">Euplotes crassus</name>
    <dbReference type="NCBI Taxonomy" id="5936"/>
    <lineage>
        <taxon>Eukaryota</taxon>
        <taxon>Sar</taxon>
        <taxon>Alveolata</taxon>
        <taxon>Ciliophora</taxon>
        <taxon>Intramacronucleata</taxon>
        <taxon>Spirotrichea</taxon>
        <taxon>Hypotrichia</taxon>
        <taxon>Euplotida</taxon>
        <taxon>Euplotidae</taxon>
        <taxon>Moneuplotes</taxon>
    </lineage>
</organism>
<gene>
    <name evidence="2" type="ORF">ECRASSUSDP1_LOCUS10812</name>
</gene>
<keyword evidence="3" id="KW-1185">Reference proteome</keyword>
<evidence type="ECO:0000313" key="3">
    <source>
        <dbReference type="Proteomes" id="UP001295684"/>
    </source>
</evidence>
<name>A0AAD1UKH2_EUPCR</name>
<dbReference type="Proteomes" id="UP001295684">
    <property type="component" value="Unassembled WGS sequence"/>
</dbReference>
<accession>A0AAD1UKH2</accession>
<sequence length="378" mass="43801">MDYFGLGTSSFTKLCINNAAGGVLRIQRDKIKQRLSGKKTILKAKPGYGRQPSTGRSQRPYYDKSSYRKFMKKSLYKCKRKYANSSSKDTAFSIRKDSLNNNVKNQVSHTTLKCNKKDGQAKEADMMRTQFILSLKEHLRHQKKNKVYQENKMVSKKERTRKHHKRPGTALSIPENLWVKRQDSKPIVFMRHMHINDSKSNSGLSALLVDRNSRNISKKKQKDSCVDSQNIYRSKRTDRTSSSHNTSVNMTNKTVRTSGPKLQKEIKVKREKYKKEILQNINFVSKAPIFPKKVRNKVVRKPQKAGISCFAENSNLDKIKTARTNLDNKENKFECTRIFKNKAIQAKRPRSKVGFVKLEMECNSDEEDIFCDRLTAKY</sequence>
<dbReference type="EMBL" id="CAMPGE010010663">
    <property type="protein sequence ID" value="CAI2369511.1"/>
    <property type="molecule type" value="Genomic_DNA"/>
</dbReference>
<evidence type="ECO:0000313" key="2">
    <source>
        <dbReference type="EMBL" id="CAI2369511.1"/>
    </source>
</evidence>
<proteinExistence type="predicted"/>
<feature type="compositionally biased region" description="Polar residues" evidence="1">
    <location>
        <begin position="242"/>
        <end position="257"/>
    </location>
</feature>
<evidence type="ECO:0000256" key="1">
    <source>
        <dbReference type="SAM" id="MobiDB-lite"/>
    </source>
</evidence>
<comment type="caution">
    <text evidence="2">The sequence shown here is derived from an EMBL/GenBank/DDBJ whole genome shotgun (WGS) entry which is preliminary data.</text>
</comment>
<feature type="region of interest" description="Disordered" evidence="1">
    <location>
        <begin position="234"/>
        <end position="259"/>
    </location>
</feature>
<reference evidence="2" key="1">
    <citation type="submission" date="2023-07" db="EMBL/GenBank/DDBJ databases">
        <authorList>
            <consortium name="AG Swart"/>
            <person name="Singh M."/>
            <person name="Singh A."/>
            <person name="Seah K."/>
            <person name="Emmerich C."/>
        </authorList>
    </citation>
    <scope>NUCLEOTIDE SEQUENCE</scope>
    <source>
        <strain evidence="2">DP1</strain>
    </source>
</reference>
<dbReference type="AlphaFoldDB" id="A0AAD1UKH2"/>
<protein>
    <submittedName>
        <fullName evidence="2">Uncharacterized protein</fullName>
    </submittedName>
</protein>